<feature type="compositionally biased region" description="Polar residues" evidence="1">
    <location>
        <begin position="74"/>
        <end position="94"/>
    </location>
</feature>
<feature type="compositionally biased region" description="Low complexity" evidence="1">
    <location>
        <begin position="369"/>
        <end position="382"/>
    </location>
</feature>
<dbReference type="PRINTS" id="PR01217">
    <property type="entry name" value="PRICHEXTENSN"/>
</dbReference>
<reference evidence="3" key="1">
    <citation type="submission" date="2025-08" db="UniProtKB">
        <authorList>
            <consortium name="RefSeq"/>
        </authorList>
    </citation>
    <scope>IDENTIFICATION</scope>
</reference>
<feature type="compositionally biased region" description="Low complexity" evidence="1">
    <location>
        <begin position="154"/>
        <end position="169"/>
    </location>
</feature>
<dbReference type="RefSeq" id="XP_040928199.1">
    <property type="nucleotide sequence ID" value="XM_041072265.1"/>
</dbReference>
<protein>
    <submittedName>
        <fullName evidence="3">Uncharacterized protein LOC114862057 isoform X1</fullName>
    </submittedName>
</protein>
<dbReference type="AlphaFoldDB" id="A0A8M1HI96"/>
<organism evidence="2 3">
    <name type="scientific">Betta splendens</name>
    <name type="common">Siamese fighting fish</name>
    <dbReference type="NCBI Taxonomy" id="158456"/>
    <lineage>
        <taxon>Eukaryota</taxon>
        <taxon>Metazoa</taxon>
        <taxon>Chordata</taxon>
        <taxon>Craniata</taxon>
        <taxon>Vertebrata</taxon>
        <taxon>Euteleostomi</taxon>
        <taxon>Actinopterygii</taxon>
        <taxon>Neopterygii</taxon>
        <taxon>Teleostei</taxon>
        <taxon>Neoteleostei</taxon>
        <taxon>Acanthomorphata</taxon>
        <taxon>Anabantaria</taxon>
        <taxon>Anabantiformes</taxon>
        <taxon>Anabantoidei</taxon>
        <taxon>Osphronemidae</taxon>
        <taxon>Betta</taxon>
    </lineage>
</organism>
<accession>A0A8M1HI96</accession>
<keyword evidence="2" id="KW-1185">Reference proteome</keyword>
<gene>
    <name evidence="3" type="primary">LOC114862057</name>
</gene>
<feature type="compositionally biased region" description="Pro residues" evidence="1">
    <location>
        <begin position="196"/>
        <end position="211"/>
    </location>
</feature>
<feature type="compositionally biased region" description="Pro residues" evidence="1">
    <location>
        <begin position="228"/>
        <end position="245"/>
    </location>
</feature>
<sequence length="502" mass="55710">MGWAGAARQPEVTAWSQTGLSNSGEMLLWLLFVGFLQASVASSFRGFWDGFDASNLQHVSGDQSQPHVAFYPPRSNSWPWPQVQGSQRSPQATSGHFHPQAPCFQSKPQRPNYWPFPVPQEPVPVFQSSEPGDLPQVPGYSPSNQPTPAPQPQQPDQQPQAAGVQALPPNNAPPRRLPESWYQKRPQYLASRFPSKPLPPPRPQGPNPLPQRPSTVLHPWSQQQPGNWPQPAPTTLPPTLPPTRPSNPAQALRPLPQSHSKLFHPWHQQRHQLLNNPFKPQPPAPQQPTPQPPSAPTPQSTPATQEPGPSNNLPQAQPPDNLPHPWYQSPIYLLNPHHYPWFLPHPAPSTPQSSPAPPSNPPQAPLPPSTTQQPASSTQLPQESGPVAQLPSDTPQPSPPSNLLHVPDQPLPPWYQHQSPSLVQPHWPLIPGYLPEPVSYQPQYWPYGPSNLPPAWSWFPMYPPWTSFTQSCKPPLLCYELSSDSAFYPYLLPDRETGSVEP</sequence>
<feature type="region of interest" description="Disordered" evidence="1">
    <location>
        <begin position="345"/>
        <end position="410"/>
    </location>
</feature>
<evidence type="ECO:0000313" key="3">
    <source>
        <dbReference type="RefSeq" id="XP_040928199.1"/>
    </source>
</evidence>
<evidence type="ECO:0000256" key="1">
    <source>
        <dbReference type="SAM" id="MobiDB-lite"/>
    </source>
</evidence>
<feature type="region of interest" description="Disordered" evidence="1">
    <location>
        <begin position="63"/>
        <end position="178"/>
    </location>
</feature>
<dbReference type="GeneID" id="114862057"/>
<evidence type="ECO:0000313" key="2">
    <source>
        <dbReference type="Proteomes" id="UP000515150"/>
    </source>
</evidence>
<name>A0A8M1HI96_BETSP</name>
<proteinExistence type="predicted"/>
<dbReference type="Proteomes" id="UP000515150">
    <property type="component" value="Chromosome 9"/>
</dbReference>
<feature type="region of interest" description="Disordered" evidence="1">
    <location>
        <begin position="274"/>
        <end position="325"/>
    </location>
</feature>
<feature type="compositionally biased region" description="Pro residues" evidence="1">
    <location>
        <begin position="345"/>
        <end position="368"/>
    </location>
</feature>
<feature type="region of interest" description="Disordered" evidence="1">
    <location>
        <begin position="191"/>
        <end position="254"/>
    </location>
</feature>
<feature type="compositionally biased region" description="Pro residues" evidence="1">
    <location>
        <begin position="279"/>
        <end position="296"/>
    </location>
</feature>